<feature type="transmembrane region" description="Helical" evidence="1">
    <location>
        <begin position="7"/>
        <end position="29"/>
    </location>
</feature>
<accession>A0A2P4QA52</accession>
<proteinExistence type="predicted"/>
<reference evidence="2 3" key="2">
    <citation type="journal article" date="2018" name="New Phytol.">
        <title>High intraspecific genome diversity in the model arbuscular mycorrhizal symbiont Rhizophagus irregularis.</title>
        <authorList>
            <person name="Chen E.C.H."/>
            <person name="Morin E."/>
            <person name="Beaudet D."/>
            <person name="Noel J."/>
            <person name="Yildirir G."/>
            <person name="Ndikumana S."/>
            <person name="Charron P."/>
            <person name="St-Onge C."/>
            <person name="Giorgi J."/>
            <person name="Kruger M."/>
            <person name="Marton T."/>
            <person name="Ropars J."/>
            <person name="Grigoriev I.V."/>
            <person name="Hainaut M."/>
            <person name="Henrissat B."/>
            <person name="Roux C."/>
            <person name="Martin F."/>
            <person name="Corradi N."/>
        </authorList>
    </citation>
    <scope>NUCLEOTIDE SEQUENCE [LARGE SCALE GENOMIC DNA]</scope>
    <source>
        <strain evidence="2 3">DAOM 197198</strain>
    </source>
</reference>
<keyword evidence="1" id="KW-0472">Membrane</keyword>
<keyword evidence="3" id="KW-1185">Reference proteome</keyword>
<gene>
    <name evidence="2" type="ORF">GLOIN_2v1574618</name>
</gene>
<dbReference type="EMBL" id="AUPC02000070">
    <property type="protein sequence ID" value="POG74529.1"/>
    <property type="molecule type" value="Genomic_DNA"/>
</dbReference>
<dbReference type="Proteomes" id="UP000018888">
    <property type="component" value="Unassembled WGS sequence"/>
</dbReference>
<feature type="non-terminal residue" evidence="2">
    <location>
        <position position="71"/>
    </location>
</feature>
<sequence length="71" mass="8380">MIWFINYSTIITLCMIFIISDCIRTFAMVENQVSSFSTCHFSSATCCFNIRIILVLFTDVFYRRIYSFSSF</sequence>
<name>A0A2P4QA52_RHIID</name>
<comment type="caution">
    <text evidence="2">The sequence shown here is derived from an EMBL/GenBank/DDBJ whole genome shotgun (WGS) entry which is preliminary data.</text>
</comment>
<dbReference type="AlphaFoldDB" id="A0A2P4QA52"/>
<evidence type="ECO:0000313" key="2">
    <source>
        <dbReference type="EMBL" id="POG74529.1"/>
    </source>
</evidence>
<keyword evidence="1" id="KW-0812">Transmembrane</keyword>
<organism evidence="2 3">
    <name type="scientific">Rhizophagus irregularis (strain DAOM 181602 / DAOM 197198 / MUCL 43194)</name>
    <name type="common">Arbuscular mycorrhizal fungus</name>
    <name type="synonym">Glomus intraradices</name>
    <dbReference type="NCBI Taxonomy" id="747089"/>
    <lineage>
        <taxon>Eukaryota</taxon>
        <taxon>Fungi</taxon>
        <taxon>Fungi incertae sedis</taxon>
        <taxon>Mucoromycota</taxon>
        <taxon>Glomeromycotina</taxon>
        <taxon>Glomeromycetes</taxon>
        <taxon>Glomerales</taxon>
        <taxon>Glomeraceae</taxon>
        <taxon>Rhizophagus</taxon>
    </lineage>
</organism>
<feature type="transmembrane region" description="Helical" evidence="1">
    <location>
        <begin position="41"/>
        <end position="62"/>
    </location>
</feature>
<evidence type="ECO:0000256" key="1">
    <source>
        <dbReference type="SAM" id="Phobius"/>
    </source>
</evidence>
<protein>
    <submittedName>
        <fullName evidence="2">Uncharacterized protein</fullName>
    </submittedName>
</protein>
<keyword evidence="1" id="KW-1133">Transmembrane helix</keyword>
<reference evidence="2 3" key="1">
    <citation type="journal article" date="2013" name="Proc. Natl. Acad. Sci. U.S.A.">
        <title>Genome of an arbuscular mycorrhizal fungus provides insight into the oldest plant symbiosis.</title>
        <authorList>
            <person name="Tisserant E."/>
            <person name="Malbreil M."/>
            <person name="Kuo A."/>
            <person name="Kohler A."/>
            <person name="Symeonidi A."/>
            <person name="Balestrini R."/>
            <person name="Charron P."/>
            <person name="Duensing N."/>
            <person name="Frei Dit Frey N."/>
            <person name="Gianinazzi-Pearson V."/>
            <person name="Gilbert L.B."/>
            <person name="Handa Y."/>
            <person name="Herr J.R."/>
            <person name="Hijri M."/>
            <person name="Koul R."/>
            <person name="Kawaguchi M."/>
            <person name="Krajinski F."/>
            <person name="Lammers P.J."/>
            <person name="Masclaux F.G."/>
            <person name="Murat C."/>
            <person name="Morin E."/>
            <person name="Ndikumana S."/>
            <person name="Pagni M."/>
            <person name="Petitpierre D."/>
            <person name="Requena N."/>
            <person name="Rosikiewicz P."/>
            <person name="Riley R."/>
            <person name="Saito K."/>
            <person name="San Clemente H."/>
            <person name="Shapiro H."/>
            <person name="van Tuinen D."/>
            <person name="Becard G."/>
            <person name="Bonfante P."/>
            <person name="Paszkowski U."/>
            <person name="Shachar-Hill Y.Y."/>
            <person name="Tuskan G.A."/>
            <person name="Young P.W."/>
            <person name="Sanders I.R."/>
            <person name="Henrissat B."/>
            <person name="Rensing S.A."/>
            <person name="Grigoriev I.V."/>
            <person name="Corradi N."/>
            <person name="Roux C."/>
            <person name="Martin F."/>
        </authorList>
    </citation>
    <scope>NUCLEOTIDE SEQUENCE [LARGE SCALE GENOMIC DNA]</scope>
    <source>
        <strain evidence="2 3">DAOM 197198</strain>
    </source>
</reference>
<evidence type="ECO:0000313" key="3">
    <source>
        <dbReference type="Proteomes" id="UP000018888"/>
    </source>
</evidence>